<dbReference type="PROSITE" id="PS00109">
    <property type="entry name" value="PROTEIN_KINASE_TYR"/>
    <property type="match status" value="1"/>
</dbReference>
<dbReference type="InterPro" id="IPR011009">
    <property type="entry name" value="Kinase-like_dom_sf"/>
</dbReference>
<dbReference type="AlphaFoldDB" id="A0A316U6L2"/>
<evidence type="ECO:0000313" key="2">
    <source>
        <dbReference type="EMBL" id="PWN20907.1"/>
    </source>
</evidence>
<name>A0A316U6L2_9BASI</name>
<feature type="region of interest" description="Disordered" evidence="1">
    <location>
        <begin position="1"/>
        <end position="40"/>
    </location>
</feature>
<dbReference type="GeneID" id="37015980"/>
<dbReference type="SUPFAM" id="SSF56112">
    <property type="entry name" value="Protein kinase-like (PK-like)"/>
    <property type="match status" value="1"/>
</dbReference>
<feature type="region of interest" description="Disordered" evidence="1">
    <location>
        <begin position="389"/>
        <end position="419"/>
    </location>
</feature>
<evidence type="ECO:0000256" key="1">
    <source>
        <dbReference type="SAM" id="MobiDB-lite"/>
    </source>
</evidence>
<feature type="compositionally biased region" description="Basic and acidic residues" evidence="1">
    <location>
        <begin position="389"/>
        <end position="399"/>
    </location>
</feature>
<sequence length="719" mass="79051">MAPAPGSTFTVREPKATNTDPGGPEELWLSSDPGRNVSSMESCGSDQAFNYFVRVRGNPSNHETKSTHTDSRSKARALLDHVTIVSSGLEEDSKPSIWTRSCHLLDGLSQIINAYLVDDPGRARIVREDLVAPPKLAVPILVDRGTQEVPFNWQYERRTLYLTETLVQLGQDACRWKESEAEKTGLPFVSPLPTSLDSEIHIVSSPRADASRTQARFKIAQAADDAEADFYVTLGSRVLATMESKPYCSARNIGTLVRARCNPFKQQEAGEVYTDSDTLELLLQLGSQPLAAECRQGILVADWGRLLLPYQLENGDRGDGELRLVFSSTGSYCDVREGHQACERATAESRAELSGQDSPVFSFQQFPNTVFFLLGWILQAIEDLKKDAKSVQEPEDSKAKSTQPSEDDRKSARFAESSRGAADSGTEVLPFLNSYICTSGPILGGTFAAVHLCVIDCDYLEGRKTLSPREQFKGRPAFGVVPDLGPNYCHAYMKVQRVPSTPEPESLPEARFEGPDDPPGALIPRLFGLVPSDEYPRSSADKLMLQCLRAEPIWSLLEEWRDLWGREIYHAVEAAFAELHARRVCHGDVSVSNILVEWRRVASTGSGATIAETVEDWELGGLIGEAQRQMRLSGKAYAAAARQLSELDGTQGDSGLALEVNDSPLSRLKAEIKPHVWLVDFADAVIVEDGEAGNSVLTSEAQKVTQMMERWASDRRIGG</sequence>
<keyword evidence="3" id="KW-1185">Reference proteome</keyword>
<organism evidence="2 3">
    <name type="scientific">Pseudomicrostroma glucosiphilum</name>
    <dbReference type="NCBI Taxonomy" id="1684307"/>
    <lineage>
        <taxon>Eukaryota</taxon>
        <taxon>Fungi</taxon>
        <taxon>Dikarya</taxon>
        <taxon>Basidiomycota</taxon>
        <taxon>Ustilaginomycotina</taxon>
        <taxon>Exobasidiomycetes</taxon>
        <taxon>Microstromatales</taxon>
        <taxon>Microstromatales incertae sedis</taxon>
        <taxon>Pseudomicrostroma</taxon>
    </lineage>
</organism>
<protein>
    <submittedName>
        <fullName evidence="2">Uncharacterized protein</fullName>
    </submittedName>
</protein>
<evidence type="ECO:0000313" key="3">
    <source>
        <dbReference type="Proteomes" id="UP000245942"/>
    </source>
</evidence>
<dbReference type="Proteomes" id="UP000245942">
    <property type="component" value="Unassembled WGS sequence"/>
</dbReference>
<dbReference type="RefSeq" id="XP_025348067.1">
    <property type="nucleotide sequence ID" value="XM_025494246.1"/>
</dbReference>
<gene>
    <name evidence="2" type="ORF">BCV69DRAFT_298707</name>
</gene>
<proteinExistence type="predicted"/>
<dbReference type="EMBL" id="KZ819326">
    <property type="protein sequence ID" value="PWN20907.1"/>
    <property type="molecule type" value="Genomic_DNA"/>
</dbReference>
<reference evidence="2 3" key="1">
    <citation type="journal article" date="2018" name="Mol. Biol. Evol.">
        <title>Broad Genomic Sampling Reveals a Smut Pathogenic Ancestry of the Fungal Clade Ustilaginomycotina.</title>
        <authorList>
            <person name="Kijpornyongpan T."/>
            <person name="Mondo S.J."/>
            <person name="Barry K."/>
            <person name="Sandor L."/>
            <person name="Lee J."/>
            <person name="Lipzen A."/>
            <person name="Pangilinan J."/>
            <person name="LaButti K."/>
            <person name="Hainaut M."/>
            <person name="Henrissat B."/>
            <person name="Grigoriev I.V."/>
            <person name="Spatafora J.W."/>
            <person name="Aime M.C."/>
        </authorList>
    </citation>
    <scope>NUCLEOTIDE SEQUENCE [LARGE SCALE GENOMIC DNA]</scope>
    <source>
        <strain evidence="2 3">MCA 4718</strain>
    </source>
</reference>
<dbReference type="OrthoDB" id="5134445at2759"/>
<accession>A0A316U6L2</accession>
<dbReference type="GO" id="GO:0004672">
    <property type="term" value="F:protein kinase activity"/>
    <property type="evidence" value="ECO:0007669"/>
    <property type="project" value="InterPro"/>
</dbReference>
<dbReference type="InterPro" id="IPR008266">
    <property type="entry name" value="Tyr_kinase_AS"/>
</dbReference>